<evidence type="ECO:0000256" key="2">
    <source>
        <dbReference type="ARBA" id="ARBA00022473"/>
    </source>
</evidence>
<name>A0A8J2KSE3_9HEXA</name>
<dbReference type="SMART" id="SM00389">
    <property type="entry name" value="HOX"/>
    <property type="match status" value="1"/>
</dbReference>
<dbReference type="PROSITE" id="PS00027">
    <property type="entry name" value="HOMEOBOX_1"/>
    <property type="match status" value="1"/>
</dbReference>
<dbReference type="PANTHER" id="PTHR45793">
    <property type="entry name" value="HOMEOBOX PROTEIN"/>
    <property type="match status" value="1"/>
</dbReference>
<dbReference type="Pfam" id="PF00046">
    <property type="entry name" value="Homeodomain"/>
    <property type="match status" value="1"/>
</dbReference>
<gene>
    <name evidence="10" type="ORF">AFUS01_LOCUS30406</name>
</gene>
<feature type="compositionally biased region" description="Low complexity" evidence="8">
    <location>
        <begin position="239"/>
        <end position="252"/>
    </location>
</feature>
<evidence type="ECO:0000256" key="7">
    <source>
        <dbReference type="RuleBase" id="RU000682"/>
    </source>
</evidence>
<feature type="region of interest" description="Disordered" evidence="8">
    <location>
        <begin position="186"/>
        <end position="332"/>
    </location>
</feature>
<evidence type="ECO:0000313" key="10">
    <source>
        <dbReference type="EMBL" id="CAG7819995.1"/>
    </source>
</evidence>
<feature type="compositionally biased region" description="Gly residues" evidence="8">
    <location>
        <begin position="222"/>
        <end position="238"/>
    </location>
</feature>
<keyword evidence="11" id="KW-1185">Reference proteome</keyword>
<dbReference type="GO" id="GO:0000981">
    <property type="term" value="F:DNA-binding transcription factor activity, RNA polymerase II-specific"/>
    <property type="evidence" value="ECO:0007669"/>
    <property type="project" value="InterPro"/>
</dbReference>
<evidence type="ECO:0000256" key="8">
    <source>
        <dbReference type="SAM" id="MobiDB-lite"/>
    </source>
</evidence>
<evidence type="ECO:0000256" key="1">
    <source>
        <dbReference type="ARBA" id="ARBA00004123"/>
    </source>
</evidence>
<evidence type="ECO:0000256" key="3">
    <source>
        <dbReference type="ARBA" id="ARBA00023125"/>
    </source>
</evidence>
<comment type="subcellular location">
    <subcellularLocation>
        <location evidence="1 6 7">Nucleus</location>
    </subcellularLocation>
</comment>
<dbReference type="OrthoDB" id="6159439at2759"/>
<evidence type="ECO:0000256" key="6">
    <source>
        <dbReference type="PROSITE-ProRule" id="PRU00108"/>
    </source>
</evidence>
<organism evidence="10 11">
    <name type="scientific">Allacma fusca</name>
    <dbReference type="NCBI Taxonomy" id="39272"/>
    <lineage>
        <taxon>Eukaryota</taxon>
        <taxon>Metazoa</taxon>
        <taxon>Ecdysozoa</taxon>
        <taxon>Arthropoda</taxon>
        <taxon>Hexapoda</taxon>
        <taxon>Collembola</taxon>
        <taxon>Symphypleona</taxon>
        <taxon>Sminthuridae</taxon>
        <taxon>Allacma</taxon>
    </lineage>
</organism>
<accession>A0A8J2KSE3</accession>
<keyword evidence="2" id="KW-0217">Developmental protein</keyword>
<dbReference type="PROSITE" id="PS50071">
    <property type="entry name" value="HOMEOBOX_2"/>
    <property type="match status" value="1"/>
</dbReference>
<reference evidence="10" key="1">
    <citation type="submission" date="2021-06" db="EMBL/GenBank/DDBJ databases">
        <authorList>
            <person name="Hodson N. C."/>
            <person name="Mongue J. A."/>
            <person name="Jaron S. K."/>
        </authorList>
    </citation>
    <scope>NUCLEOTIDE SEQUENCE</scope>
</reference>
<evidence type="ECO:0000313" key="11">
    <source>
        <dbReference type="Proteomes" id="UP000708208"/>
    </source>
</evidence>
<dbReference type="CDD" id="cd00086">
    <property type="entry name" value="homeodomain"/>
    <property type="match status" value="1"/>
</dbReference>
<evidence type="ECO:0000256" key="5">
    <source>
        <dbReference type="ARBA" id="ARBA00023242"/>
    </source>
</evidence>
<dbReference type="InterPro" id="IPR001356">
    <property type="entry name" value="HD"/>
</dbReference>
<sequence>MEAELEERLRIGDKKASRGPGLEIPGRGEEWFGTLDPLSPLYGRFCTGIKIANILAFSSFGGGGGGHPGSGVPPPMSYLKPSPYAMNGLGIGVSPMDMHPSMGYPPDAKETSHSQQFCFEEYVWNGSNPRKQRRERTTFTRAQLDVLESLFGKTRYPDIFMREEVALKINLPESRVQVWFKNRRAKCRQQQKQQSHTEKSSGTKPKKIKTPTPIVSSASGNTVGGGGNLVPSSGGGNHGNMNNNSMSHGNNSTSLGNSPDTSQSPPSSMGGHAVANNHHRDSPYKLPPLSATTSSGSSVGSGNHHGLGGMNSTPSIGSHLHHSSSNGSAPTPGYGLWSTSSLAPMNDLMSSQGSLMSSNCLDRSNYMSSGGMTMSMSGHVSSMGHQGASSCYSQNYGHYNYTNMDYLSSPQLNGPVHSSMSSYGQMSNQVMSTQALPCSSSSSSSSSSSAGGGGGGVVVAGASTMVLLPTASPVGSSAMRSTPVTPVTPVNNHSSITLVSSDCLDYNADKSWKYQSFQVL</sequence>
<feature type="compositionally biased region" description="Low complexity" evidence="8">
    <location>
        <begin position="439"/>
        <end position="449"/>
    </location>
</feature>
<comment type="caution">
    <text evidence="10">The sequence shown here is derived from an EMBL/GenBank/DDBJ whole genome shotgun (WGS) entry which is preliminary data.</text>
</comment>
<feature type="region of interest" description="Disordered" evidence="8">
    <location>
        <begin position="434"/>
        <end position="453"/>
    </location>
</feature>
<proteinExistence type="predicted"/>
<evidence type="ECO:0000256" key="4">
    <source>
        <dbReference type="ARBA" id="ARBA00023155"/>
    </source>
</evidence>
<feature type="domain" description="Homeobox" evidence="9">
    <location>
        <begin position="130"/>
        <end position="190"/>
    </location>
</feature>
<dbReference type="GO" id="GO:0005634">
    <property type="term" value="C:nucleus"/>
    <property type="evidence" value="ECO:0007669"/>
    <property type="project" value="UniProtKB-SubCell"/>
</dbReference>
<dbReference type="InterPro" id="IPR017970">
    <property type="entry name" value="Homeobox_CS"/>
</dbReference>
<feature type="DNA-binding region" description="Homeobox" evidence="6">
    <location>
        <begin position="132"/>
        <end position="191"/>
    </location>
</feature>
<dbReference type="EMBL" id="CAJVCH010465947">
    <property type="protein sequence ID" value="CAG7819995.1"/>
    <property type="molecule type" value="Genomic_DNA"/>
</dbReference>
<protein>
    <recommendedName>
        <fullName evidence="9">Homeobox domain-containing protein</fullName>
    </recommendedName>
</protein>
<feature type="region of interest" description="Disordered" evidence="8">
    <location>
        <begin position="1"/>
        <end position="24"/>
    </location>
</feature>
<dbReference type="Proteomes" id="UP000708208">
    <property type="component" value="Unassembled WGS sequence"/>
</dbReference>
<feature type="compositionally biased region" description="Polar residues" evidence="8">
    <location>
        <begin position="253"/>
        <end position="267"/>
    </location>
</feature>
<dbReference type="AlphaFoldDB" id="A0A8J2KSE3"/>
<dbReference type="PANTHER" id="PTHR45793:SF5">
    <property type="entry name" value="HOMEOTIC PROTEIN OCELLILESS"/>
    <property type="match status" value="1"/>
</dbReference>
<keyword evidence="3 6" id="KW-0238">DNA-binding</keyword>
<dbReference type="FunFam" id="1.10.10.60:FF:000142">
    <property type="entry name" value="homeobox protein OTX2 isoform X2"/>
    <property type="match status" value="1"/>
</dbReference>
<feature type="compositionally biased region" description="Basic and acidic residues" evidence="8">
    <location>
        <begin position="1"/>
        <end position="16"/>
    </location>
</feature>
<feature type="compositionally biased region" description="Low complexity" evidence="8">
    <location>
        <begin position="310"/>
        <end position="328"/>
    </location>
</feature>
<evidence type="ECO:0000259" key="9">
    <source>
        <dbReference type="PROSITE" id="PS50071"/>
    </source>
</evidence>
<dbReference type="GO" id="GO:0000978">
    <property type="term" value="F:RNA polymerase II cis-regulatory region sequence-specific DNA binding"/>
    <property type="evidence" value="ECO:0007669"/>
    <property type="project" value="TreeGrafter"/>
</dbReference>
<keyword evidence="4 6" id="KW-0371">Homeobox</keyword>
<keyword evidence="5 6" id="KW-0539">Nucleus</keyword>